<dbReference type="PATRIC" id="fig|1280950.3.peg.499"/>
<keyword evidence="1" id="KW-0472">Membrane</keyword>
<accession>A0A059FUT0</accession>
<comment type="caution">
    <text evidence="2">The sequence shown here is derived from an EMBL/GenBank/DDBJ whole genome shotgun (WGS) entry which is preliminary data.</text>
</comment>
<evidence type="ECO:0000313" key="3">
    <source>
        <dbReference type="Proteomes" id="UP000025171"/>
    </source>
</evidence>
<dbReference type="AlphaFoldDB" id="A0A059FUT0"/>
<keyword evidence="1" id="KW-0812">Transmembrane</keyword>
<reference evidence="2 3" key="1">
    <citation type="journal article" date="2014" name="Antonie Van Leeuwenhoek">
        <title>Hyphomonas beringensis sp. nov. and Hyphomonas chukchiensis sp. nov., isolated from surface seawater of the Bering Sea and Chukchi Sea.</title>
        <authorList>
            <person name="Li C."/>
            <person name="Lai Q."/>
            <person name="Li G."/>
            <person name="Dong C."/>
            <person name="Wang J."/>
            <person name="Liao Y."/>
            <person name="Shao Z."/>
        </authorList>
    </citation>
    <scope>NUCLEOTIDE SEQUENCE [LARGE SCALE GENOMIC DNA]</scope>
    <source>
        <strain evidence="2 3">MHS-2</strain>
    </source>
</reference>
<dbReference type="STRING" id="1280950.HJO_02450"/>
<proteinExistence type="predicted"/>
<keyword evidence="1" id="KW-1133">Transmembrane helix</keyword>
<protein>
    <submittedName>
        <fullName evidence="2">Uncharacterized protein</fullName>
    </submittedName>
</protein>
<name>A0A059FUT0_9PROT</name>
<gene>
    <name evidence="2" type="ORF">HJO_02450</name>
</gene>
<dbReference type="Proteomes" id="UP000025171">
    <property type="component" value="Unassembled WGS sequence"/>
</dbReference>
<dbReference type="EMBL" id="ARYK01000001">
    <property type="protein sequence ID" value="KCZ94198.1"/>
    <property type="molecule type" value="Genomic_DNA"/>
</dbReference>
<evidence type="ECO:0000256" key="1">
    <source>
        <dbReference type="SAM" id="Phobius"/>
    </source>
</evidence>
<feature type="transmembrane region" description="Helical" evidence="1">
    <location>
        <begin position="41"/>
        <end position="61"/>
    </location>
</feature>
<evidence type="ECO:0000313" key="2">
    <source>
        <dbReference type="EMBL" id="KCZ94198.1"/>
    </source>
</evidence>
<sequence>MRGRALRAERGIATPILSHQPHSRGLLSARPFLSRNRMRPAAVRTFVLVVIEMHAACLMAVPAGRLALVRDRLTLLQNWRKR</sequence>
<organism evidence="2 3">
    <name type="scientific">Hyphomonas johnsonii MHS-2</name>
    <dbReference type="NCBI Taxonomy" id="1280950"/>
    <lineage>
        <taxon>Bacteria</taxon>
        <taxon>Pseudomonadati</taxon>
        <taxon>Pseudomonadota</taxon>
        <taxon>Alphaproteobacteria</taxon>
        <taxon>Hyphomonadales</taxon>
        <taxon>Hyphomonadaceae</taxon>
        <taxon>Hyphomonas</taxon>
    </lineage>
</organism>
<keyword evidence="3" id="KW-1185">Reference proteome</keyword>